<gene>
    <name evidence="1" type="ORF">SAMN05216326_13214</name>
</gene>
<organism evidence="1 2">
    <name type="scientific">Nitrosomonas marina</name>
    <dbReference type="NCBI Taxonomy" id="917"/>
    <lineage>
        <taxon>Bacteria</taxon>
        <taxon>Pseudomonadati</taxon>
        <taxon>Pseudomonadota</taxon>
        <taxon>Betaproteobacteria</taxon>
        <taxon>Nitrosomonadales</taxon>
        <taxon>Nitrosomonadaceae</taxon>
        <taxon>Nitrosomonas</taxon>
    </lineage>
</organism>
<evidence type="ECO:0008006" key="3">
    <source>
        <dbReference type="Google" id="ProtNLM"/>
    </source>
</evidence>
<dbReference type="OrthoDB" id="9809850at2"/>
<evidence type="ECO:0000313" key="1">
    <source>
        <dbReference type="EMBL" id="SET51613.1"/>
    </source>
</evidence>
<dbReference type="RefSeq" id="WP_090660814.1">
    <property type="nucleotide sequence ID" value="NZ_FOIA01000032.1"/>
</dbReference>
<accession>A0A1I0F1F8</accession>
<protein>
    <recommendedName>
        <fullName evidence="3">LysM domain-containing protein</fullName>
    </recommendedName>
</protein>
<reference evidence="2" key="1">
    <citation type="submission" date="2016-10" db="EMBL/GenBank/DDBJ databases">
        <authorList>
            <person name="Varghese N."/>
            <person name="Submissions S."/>
        </authorList>
    </citation>
    <scope>NUCLEOTIDE SEQUENCE [LARGE SCALE GENOMIC DNA]</scope>
    <source>
        <strain evidence="2">Nm71</strain>
    </source>
</reference>
<dbReference type="Proteomes" id="UP000199345">
    <property type="component" value="Unassembled WGS sequence"/>
</dbReference>
<evidence type="ECO:0000313" key="2">
    <source>
        <dbReference type="Proteomes" id="UP000199345"/>
    </source>
</evidence>
<sequence length="282" mass="32124">MFNKRSRYYKLDKLAIRRSDGLTINGKQLRVQPKTEGKVFYQIESGDRIDHLAYKFLRQSKLWWHICDANPAFFSPKELLGTSPIKHLRVVVSFQGYQPEWVALFSSLHRKIGVQQILHGENGQTKVHRQLTYSVMSSFATIPDTDEVLFDPDTDEVLFDQAVRMQTISPALDTFLSPGGITLGGAIRVTKDGDNLWYVDDLENQIVYAYVLTLNDDPVPDEVSLFEATVFHTWMVEIIYNENSIASEELLDDIQSAGFNVDSHEFIGRVGKKIAIPAKYFG</sequence>
<dbReference type="EMBL" id="FOIA01000032">
    <property type="protein sequence ID" value="SET51613.1"/>
    <property type="molecule type" value="Genomic_DNA"/>
</dbReference>
<keyword evidence="2" id="KW-1185">Reference proteome</keyword>
<name>A0A1I0F1F8_9PROT</name>
<dbReference type="AlphaFoldDB" id="A0A1I0F1F8"/>
<proteinExistence type="predicted"/>